<gene>
    <name evidence="1" type="ORF">H4R21_006855</name>
</gene>
<organism evidence="1 2">
    <name type="scientific">Coemansia helicoidea</name>
    <dbReference type="NCBI Taxonomy" id="1286919"/>
    <lineage>
        <taxon>Eukaryota</taxon>
        <taxon>Fungi</taxon>
        <taxon>Fungi incertae sedis</taxon>
        <taxon>Zoopagomycota</taxon>
        <taxon>Kickxellomycotina</taxon>
        <taxon>Kickxellomycetes</taxon>
        <taxon>Kickxellales</taxon>
        <taxon>Kickxellaceae</taxon>
        <taxon>Coemansia</taxon>
    </lineage>
</organism>
<proteinExistence type="predicted"/>
<comment type="caution">
    <text evidence="1">The sequence shown here is derived from an EMBL/GenBank/DDBJ whole genome shotgun (WGS) entry which is preliminary data.</text>
</comment>
<evidence type="ECO:0000313" key="1">
    <source>
        <dbReference type="EMBL" id="KAJ2789001.1"/>
    </source>
</evidence>
<reference evidence="1" key="1">
    <citation type="submission" date="2022-07" db="EMBL/GenBank/DDBJ databases">
        <title>Phylogenomic reconstructions and comparative analyses of Kickxellomycotina fungi.</title>
        <authorList>
            <person name="Reynolds N.K."/>
            <person name="Stajich J.E."/>
            <person name="Barry K."/>
            <person name="Grigoriev I.V."/>
            <person name="Crous P."/>
            <person name="Smith M.E."/>
        </authorList>
    </citation>
    <scope>NUCLEOTIDE SEQUENCE</scope>
    <source>
        <strain evidence="1">BCRC 34780</strain>
    </source>
</reference>
<keyword evidence="2" id="KW-1185">Reference proteome</keyword>
<name>A0ACC1KF27_9FUNG</name>
<dbReference type="EMBL" id="JANBUN010003907">
    <property type="protein sequence ID" value="KAJ2789001.1"/>
    <property type="molecule type" value="Genomic_DNA"/>
</dbReference>
<protein>
    <submittedName>
        <fullName evidence="1">Uncharacterized protein</fullName>
    </submittedName>
</protein>
<sequence length="236" mass="26481">SALMRRNAIEHKLGRDNPDDAPTAEGAEEEQRLAEEWRKKGNAEFKKENWAQALECYRNGLGYDVYSAKLHSNSCMALIRLKRWAQAMKHAEQCIALEPAWVKGYYMKGRILSCENKIEKAKDVLRRAHAMEPANAQIKELLDEVEARVEYVETRLRRRKPTPAAAPAAEDSGAEQEQPVEDVDSDEDHCADGACRTPKTVRLRITRRDVLGALAETAAAAVGVLAVWWLVARDGS</sequence>
<evidence type="ECO:0000313" key="2">
    <source>
        <dbReference type="Proteomes" id="UP001140087"/>
    </source>
</evidence>
<accession>A0ACC1KF27</accession>
<dbReference type="Proteomes" id="UP001140087">
    <property type="component" value="Unassembled WGS sequence"/>
</dbReference>
<feature type="non-terminal residue" evidence="1">
    <location>
        <position position="1"/>
    </location>
</feature>